<dbReference type="SUPFAM" id="SSF103025">
    <property type="entry name" value="Folate-binding domain"/>
    <property type="match status" value="1"/>
</dbReference>
<proteinExistence type="predicted"/>
<evidence type="ECO:0000259" key="2">
    <source>
        <dbReference type="Pfam" id="PF01571"/>
    </source>
</evidence>
<dbReference type="NCBIfam" id="TIGR03317">
    <property type="entry name" value="ygfZ_signature"/>
    <property type="match status" value="1"/>
</dbReference>
<dbReference type="RefSeq" id="WP_034949324.1">
    <property type="nucleotide sequence ID" value="NZ_JDST02000051.1"/>
</dbReference>
<dbReference type="InterPro" id="IPR017703">
    <property type="entry name" value="YgfZ/GCV_T_CS"/>
</dbReference>
<comment type="caution">
    <text evidence="3">The sequence shown here is derived from an EMBL/GenBank/DDBJ whole genome shotgun (WGS) entry which is preliminary data.</text>
</comment>
<evidence type="ECO:0000313" key="4">
    <source>
        <dbReference type="Proteomes" id="UP000021315"/>
    </source>
</evidence>
<dbReference type="PANTHER" id="PTHR22602:SF0">
    <property type="entry name" value="TRANSFERASE CAF17, MITOCHONDRIAL-RELATED"/>
    <property type="match status" value="1"/>
</dbReference>
<accession>A0A080M5K8</accession>
<dbReference type="Gene3D" id="3.30.70.1630">
    <property type="match status" value="1"/>
</dbReference>
<dbReference type="PIRSF" id="PIRSF006487">
    <property type="entry name" value="GcvT"/>
    <property type="match status" value="1"/>
</dbReference>
<dbReference type="Gene3D" id="2.40.30.160">
    <property type="match status" value="1"/>
</dbReference>
<dbReference type="Proteomes" id="UP000021315">
    <property type="component" value="Unassembled WGS sequence"/>
</dbReference>
<sequence>MNSIWQDILGSSGAHIENGLLNDFGDAATELAAAATTTIVAPMAHLGVIRVSGPEATTFLHHQLTSDVKHLASDAAQYSAWCSAKGRMLASFLIFRVGPDYQLQLSADLLPAIHKRLQMFVLRSKVSIVDPSGDCVLIGIAGPQAEAVLQTVLLPVPASPLNTAVFAAGAVIRLDGHRFEILVHCDTAPTLWQELRTQARPVGTAVWQWLDIQAGVPLISERTREEFVPQMANFEQLGAISFHKGCYPGQEIVARTQYLGKVKRHLYRAHSTTPMAAGDAIFSPSSPQHHCGMIANAAPAPSGGYDALAIVQENFVGAGNLELGAPGGPRLDLQPVHRAITTP</sequence>
<name>A0A080M5K8_9PROT</name>
<evidence type="ECO:0000313" key="3">
    <source>
        <dbReference type="EMBL" id="KFB76567.1"/>
    </source>
</evidence>
<dbReference type="InterPro" id="IPR045179">
    <property type="entry name" value="YgfZ/GcvT"/>
</dbReference>
<reference evidence="3" key="1">
    <citation type="submission" date="2014-02" db="EMBL/GenBank/DDBJ databases">
        <title>Expanding our view of genomic diversity in Candidatus Accumulibacter clades.</title>
        <authorList>
            <person name="Skennerton C.T."/>
            <person name="Barr J.J."/>
            <person name="Slater F.R."/>
            <person name="Bond P.L."/>
            <person name="Tyson G.W."/>
        </authorList>
    </citation>
    <scope>NUCLEOTIDE SEQUENCE [LARGE SCALE GENOMIC DNA]</scope>
</reference>
<dbReference type="GO" id="GO:0016226">
    <property type="term" value="P:iron-sulfur cluster assembly"/>
    <property type="evidence" value="ECO:0007669"/>
    <property type="project" value="TreeGrafter"/>
</dbReference>
<dbReference type="PANTHER" id="PTHR22602">
    <property type="entry name" value="TRANSFERASE CAF17, MITOCHONDRIAL-RELATED"/>
    <property type="match status" value="1"/>
</dbReference>
<evidence type="ECO:0000256" key="1">
    <source>
        <dbReference type="PIRSR" id="PIRSR006487-1"/>
    </source>
</evidence>
<organism evidence="3 4">
    <name type="scientific">Candidatus Accumulibacter cognatus</name>
    <dbReference type="NCBI Taxonomy" id="2954383"/>
    <lineage>
        <taxon>Bacteria</taxon>
        <taxon>Pseudomonadati</taxon>
        <taxon>Pseudomonadota</taxon>
        <taxon>Betaproteobacteria</taxon>
        <taxon>Candidatus Accumulibacter</taxon>
    </lineage>
</organism>
<dbReference type="InterPro" id="IPR006222">
    <property type="entry name" value="GCVT_N"/>
</dbReference>
<dbReference type="AlphaFoldDB" id="A0A080M5K8"/>
<feature type="binding site" evidence="1">
    <location>
        <position position="180"/>
    </location>
    <ligand>
        <name>substrate</name>
    </ligand>
</feature>
<feature type="domain" description="GCVT N-terminal" evidence="2">
    <location>
        <begin position="27"/>
        <end position="234"/>
    </location>
</feature>
<gene>
    <name evidence="3" type="primary">ygfZ</name>
    <name evidence="3" type="ORF">AW06_002320</name>
</gene>
<dbReference type="STRING" id="1453999.AW06_002320"/>
<dbReference type="Pfam" id="PF01571">
    <property type="entry name" value="GCV_T"/>
    <property type="match status" value="1"/>
</dbReference>
<keyword evidence="4" id="KW-1185">Reference proteome</keyword>
<protein>
    <submittedName>
        <fullName evidence="3">tRNA-modifying protein YgfZ</fullName>
    </submittedName>
</protein>
<dbReference type="Gene3D" id="3.30.70.1400">
    <property type="entry name" value="Aminomethyltransferase beta-barrel domains"/>
    <property type="match status" value="1"/>
</dbReference>
<dbReference type="EMBL" id="JDST02000051">
    <property type="protein sequence ID" value="KFB76567.1"/>
    <property type="molecule type" value="Genomic_DNA"/>
</dbReference>